<evidence type="ECO:0000313" key="3">
    <source>
        <dbReference type="WBParaSite" id="maker-unitig_22247-snap-gene-0.2-mRNA-1"/>
    </source>
</evidence>
<reference evidence="3" key="1">
    <citation type="submission" date="2016-11" db="UniProtKB">
        <authorList>
            <consortium name="WormBaseParasite"/>
        </authorList>
    </citation>
    <scope>IDENTIFICATION</scope>
</reference>
<feature type="region of interest" description="Disordered" evidence="1">
    <location>
        <begin position="147"/>
        <end position="217"/>
    </location>
</feature>
<proteinExistence type="predicted"/>
<sequence length="353" mass="38494">MEALARFVTRYHAICTTGCMCCSRPVADPPSNGVPGQPSRRCRPHPMPSCRPSLPTCCCASCCTASSTTASPRCPACRRIRCGSSCSCCPVWSPAPSAPRPDTRLAVSRLALMARDEPAARRLLTGLARLNPAAMAALARAMPEGTAGAGWLRRPGLPAAETDGQPAGGRPQQQQPGLHSRRSVTAASAWPSALAQSRQRISGPETRLARSNGEQQRRRCCLWPGRQSWFPWPTVETESANRGCRRPAEAMGGKRQADRKDRLQNLHSLLREKSIDSWDEHFKSVLLVLLETMVTERVTFRAASLTALQELLTAQPTRFADFLELTLLKIAGGARRFGSPRIPRRRGLAKLLA</sequence>
<dbReference type="Proteomes" id="UP000095280">
    <property type="component" value="Unplaced"/>
</dbReference>
<dbReference type="WBParaSite" id="maker-unitig_22247-snap-gene-0.2-mRNA-1">
    <property type="protein sequence ID" value="maker-unitig_22247-snap-gene-0.2-mRNA-1"/>
    <property type="gene ID" value="maker-unitig_22247-snap-gene-0.2"/>
</dbReference>
<evidence type="ECO:0000313" key="2">
    <source>
        <dbReference type="Proteomes" id="UP000095280"/>
    </source>
</evidence>
<feature type="compositionally biased region" description="Low complexity" evidence="1">
    <location>
        <begin position="164"/>
        <end position="177"/>
    </location>
</feature>
<protein>
    <submittedName>
        <fullName evidence="3">CLASP_N domain-containing protein</fullName>
    </submittedName>
</protein>
<evidence type="ECO:0000256" key="1">
    <source>
        <dbReference type="SAM" id="MobiDB-lite"/>
    </source>
</evidence>
<dbReference type="AlphaFoldDB" id="A0A1I8F7K2"/>
<accession>A0A1I8F7K2</accession>
<name>A0A1I8F7K2_9PLAT</name>
<keyword evidence="2" id="KW-1185">Reference proteome</keyword>
<organism evidence="2 3">
    <name type="scientific">Macrostomum lignano</name>
    <dbReference type="NCBI Taxonomy" id="282301"/>
    <lineage>
        <taxon>Eukaryota</taxon>
        <taxon>Metazoa</taxon>
        <taxon>Spiralia</taxon>
        <taxon>Lophotrochozoa</taxon>
        <taxon>Platyhelminthes</taxon>
        <taxon>Rhabditophora</taxon>
        <taxon>Macrostomorpha</taxon>
        <taxon>Macrostomida</taxon>
        <taxon>Macrostomidae</taxon>
        <taxon>Macrostomum</taxon>
    </lineage>
</organism>